<evidence type="ECO:0000313" key="2">
    <source>
        <dbReference type="Proteomes" id="UP001161247"/>
    </source>
</evidence>
<dbReference type="PANTHER" id="PTHR33710:SF71">
    <property type="entry name" value="ENDONUCLEASE_EXONUCLEASE_PHOSPHATASE DOMAIN-CONTAINING PROTEIN"/>
    <property type="match status" value="1"/>
</dbReference>
<evidence type="ECO:0000313" key="1">
    <source>
        <dbReference type="EMBL" id="CAI9106311.1"/>
    </source>
</evidence>
<reference evidence="1" key="1">
    <citation type="submission" date="2023-03" db="EMBL/GenBank/DDBJ databases">
        <authorList>
            <person name="Julca I."/>
        </authorList>
    </citation>
    <scope>NUCLEOTIDE SEQUENCE</scope>
</reference>
<dbReference type="EMBL" id="OX459122">
    <property type="protein sequence ID" value="CAI9106311.1"/>
    <property type="molecule type" value="Genomic_DNA"/>
</dbReference>
<dbReference type="PANTHER" id="PTHR33710">
    <property type="entry name" value="BNAC02G09200D PROTEIN"/>
    <property type="match status" value="1"/>
</dbReference>
<sequence length="510" mass="57926">MVDDNVLVVTEAQVVGNSRLRSNAQGDFVSLRESTQLASPEARVADALRLDTDTQGEVGSLAQTTQLLVLPNDVLNDCFEMNKTTPIMQANKFAILQSCDDNTDVIADNVQENAYEDSDDVENIFTEDPKLFYPDDSLAADLLVLDDDDDAYEESWSEGDKDTPVLAGNAQGELTTKKRRGHKTKDERAKLIAVQDYGAIDEFNQCIEENNLMEIPSVGDDFTWGGTRATGWVSKKLDRILFSPEWMDVFLKVSIELLSRTTSDHSPLLLQFDAQLESKPRSFRFQKMWLRRGDFKDLVQYNWSQPVWGSGMLAFSLKLCRLKLALKEWNKLHFGDVFQNLKLAEDKEHGTEGNKGKDFSNDGYYWSDKDSEYDSKYDNEDYEENVDDSEDIWGGEDGYTGSLASVSMGEFTHIGAGDIDESEDEVVGGRLRDVNTTVLYCDDDFEPLHKSYDEAEPALEQFDPVKDMWDPPLRCGLAFSSLEESRHGIRIWNIIRSFQWRFKKHLETKG</sequence>
<gene>
    <name evidence="1" type="ORF">OLC1_LOCUS14826</name>
</gene>
<proteinExistence type="predicted"/>
<name>A0AAV1DGL7_OLDCO</name>
<dbReference type="AlphaFoldDB" id="A0AAV1DGL7"/>
<dbReference type="Proteomes" id="UP001161247">
    <property type="component" value="Chromosome 5"/>
</dbReference>
<dbReference type="InterPro" id="IPR036691">
    <property type="entry name" value="Endo/exonu/phosph_ase_sf"/>
</dbReference>
<accession>A0AAV1DGL7</accession>
<dbReference type="Gene3D" id="3.60.10.10">
    <property type="entry name" value="Endonuclease/exonuclease/phosphatase"/>
    <property type="match status" value="1"/>
</dbReference>
<dbReference type="SUPFAM" id="SSF56219">
    <property type="entry name" value="DNase I-like"/>
    <property type="match status" value="1"/>
</dbReference>
<keyword evidence="2" id="KW-1185">Reference proteome</keyword>
<organism evidence="1 2">
    <name type="scientific">Oldenlandia corymbosa var. corymbosa</name>
    <dbReference type="NCBI Taxonomy" id="529605"/>
    <lineage>
        <taxon>Eukaryota</taxon>
        <taxon>Viridiplantae</taxon>
        <taxon>Streptophyta</taxon>
        <taxon>Embryophyta</taxon>
        <taxon>Tracheophyta</taxon>
        <taxon>Spermatophyta</taxon>
        <taxon>Magnoliopsida</taxon>
        <taxon>eudicotyledons</taxon>
        <taxon>Gunneridae</taxon>
        <taxon>Pentapetalae</taxon>
        <taxon>asterids</taxon>
        <taxon>lamiids</taxon>
        <taxon>Gentianales</taxon>
        <taxon>Rubiaceae</taxon>
        <taxon>Rubioideae</taxon>
        <taxon>Spermacoceae</taxon>
        <taxon>Hedyotis-Oldenlandia complex</taxon>
        <taxon>Oldenlandia</taxon>
    </lineage>
</organism>
<protein>
    <submittedName>
        <fullName evidence="1">OLC1v1005440C1</fullName>
    </submittedName>
</protein>